<dbReference type="Gene3D" id="1.10.357.10">
    <property type="entry name" value="Tetracycline Repressor, domain 2"/>
    <property type="match status" value="1"/>
</dbReference>
<dbReference type="AlphaFoldDB" id="A0A939DGD8"/>
<proteinExistence type="predicted"/>
<dbReference type="RefSeq" id="WP_206561029.1">
    <property type="nucleotide sequence ID" value="NZ_JAFKCZ010000009.1"/>
</dbReference>
<dbReference type="PANTHER" id="PTHR30055">
    <property type="entry name" value="HTH-TYPE TRANSCRIPTIONAL REGULATOR RUTR"/>
    <property type="match status" value="1"/>
</dbReference>
<organism evidence="6 7">
    <name type="scientific">Parahaliea mediterranea</name>
    <dbReference type="NCBI Taxonomy" id="651086"/>
    <lineage>
        <taxon>Bacteria</taxon>
        <taxon>Pseudomonadati</taxon>
        <taxon>Pseudomonadota</taxon>
        <taxon>Gammaproteobacteria</taxon>
        <taxon>Cellvibrionales</taxon>
        <taxon>Halieaceae</taxon>
        <taxon>Parahaliea</taxon>
    </lineage>
</organism>
<evidence type="ECO:0000256" key="3">
    <source>
        <dbReference type="ARBA" id="ARBA00023163"/>
    </source>
</evidence>
<evidence type="ECO:0000313" key="7">
    <source>
        <dbReference type="Proteomes" id="UP000664303"/>
    </source>
</evidence>
<dbReference type="PANTHER" id="PTHR30055:SF220">
    <property type="entry name" value="TETR-FAMILY REGULATORY PROTEIN"/>
    <property type="match status" value="1"/>
</dbReference>
<accession>A0A939DGD8</accession>
<dbReference type="InterPro" id="IPR036271">
    <property type="entry name" value="Tet_transcr_reg_TetR-rel_C_sf"/>
</dbReference>
<evidence type="ECO:0000256" key="1">
    <source>
        <dbReference type="ARBA" id="ARBA00023015"/>
    </source>
</evidence>
<dbReference type="InterPro" id="IPR001647">
    <property type="entry name" value="HTH_TetR"/>
</dbReference>
<dbReference type="Pfam" id="PF00440">
    <property type="entry name" value="TetR_N"/>
    <property type="match status" value="1"/>
</dbReference>
<evidence type="ECO:0000256" key="4">
    <source>
        <dbReference type="PROSITE-ProRule" id="PRU00335"/>
    </source>
</evidence>
<dbReference type="SUPFAM" id="SSF48498">
    <property type="entry name" value="Tetracyclin repressor-like, C-terminal domain"/>
    <property type="match status" value="1"/>
</dbReference>
<keyword evidence="3" id="KW-0804">Transcription</keyword>
<dbReference type="Pfam" id="PF13305">
    <property type="entry name" value="TetR_C_33"/>
    <property type="match status" value="1"/>
</dbReference>
<dbReference type="InterPro" id="IPR050109">
    <property type="entry name" value="HTH-type_TetR-like_transc_reg"/>
</dbReference>
<keyword evidence="7" id="KW-1185">Reference proteome</keyword>
<dbReference type="PROSITE" id="PS50977">
    <property type="entry name" value="HTH_TETR_2"/>
    <property type="match status" value="1"/>
</dbReference>
<dbReference type="GO" id="GO:0000976">
    <property type="term" value="F:transcription cis-regulatory region binding"/>
    <property type="evidence" value="ECO:0007669"/>
    <property type="project" value="TreeGrafter"/>
</dbReference>
<comment type="caution">
    <text evidence="6">The sequence shown here is derived from an EMBL/GenBank/DDBJ whole genome shotgun (WGS) entry which is preliminary data.</text>
</comment>
<feature type="domain" description="HTH tetR-type" evidence="5">
    <location>
        <begin position="14"/>
        <end position="74"/>
    </location>
</feature>
<dbReference type="EMBL" id="JAFKCZ010000009">
    <property type="protein sequence ID" value="MBN7797578.1"/>
    <property type="molecule type" value="Genomic_DNA"/>
</dbReference>
<dbReference type="GO" id="GO:0003700">
    <property type="term" value="F:DNA-binding transcription factor activity"/>
    <property type="evidence" value="ECO:0007669"/>
    <property type="project" value="TreeGrafter"/>
</dbReference>
<feature type="DNA-binding region" description="H-T-H motif" evidence="4">
    <location>
        <begin position="37"/>
        <end position="56"/>
    </location>
</feature>
<keyword evidence="1" id="KW-0805">Transcription regulation</keyword>
<evidence type="ECO:0000313" key="6">
    <source>
        <dbReference type="EMBL" id="MBN7797578.1"/>
    </source>
</evidence>
<dbReference type="InterPro" id="IPR009057">
    <property type="entry name" value="Homeodomain-like_sf"/>
</dbReference>
<evidence type="ECO:0000256" key="2">
    <source>
        <dbReference type="ARBA" id="ARBA00023125"/>
    </source>
</evidence>
<dbReference type="PRINTS" id="PR00455">
    <property type="entry name" value="HTHTETR"/>
</dbReference>
<dbReference type="SUPFAM" id="SSF46689">
    <property type="entry name" value="Homeodomain-like"/>
    <property type="match status" value="1"/>
</dbReference>
<gene>
    <name evidence="6" type="ORF">JYP50_13290</name>
</gene>
<dbReference type="InterPro" id="IPR025996">
    <property type="entry name" value="MT1864/Rv1816-like_C"/>
</dbReference>
<reference evidence="6" key="1">
    <citation type="submission" date="2021-02" db="EMBL/GenBank/DDBJ databases">
        <title>PHA producing bacteria isolated from coastal sediment in Guangdong, Shenzhen.</title>
        <authorList>
            <person name="Zheng W."/>
            <person name="Yu S."/>
            <person name="Huang Y."/>
        </authorList>
    </citation>
    <scope>NUCLEOTIDE SEQUENCE</scope>
    <source>
        <strain evidence="6">TN14-10</strain>
    </source>
</reference>
<name>A0A939DGD8_9GAMM</name>
<sequence>MASITSCGSRYHHGDLRKALILASARLIEEEGLLGFSMVAAARRLGVSNAAPYRHFKDKNDLLNAVTDLAFFALGEEVERTARAPEHGAEDCIVALGMTYVDFLARHQPFYELMWGRLGRELSAQEQLATRASGFRFLIEALDHWRLHHGIHDCRVESIALAFWSMAHGLSVLQSHHAFTYYSADTDLETLLRHNTRIFLRGLACVSDPQPGA</sequence>
<keyword evidence="2 4" id="KW-0238">DNA-binding</keyword>
<dbReference type="Proteomes" id="UP000664303">
    <property type="component" value="Unassembled WGS sequence"/>
</dbReference>
<protein>
    <submittedName>
        <fullName evidence="6">TetR/AcrR family transcriptional regulator</fullName>
    </submittedName>
</protein>
<evidence type="ECO:0000259" key="5">
    <source>
        <dbReference type="PROSITE" id="PS50977"/>
    </source>
</evidence>